<accession>A0A2U9II33</accession>
<dbReference type="Proteomes" id="UP000248044">
    <property type="component" value="Chromosome"/>
</dbReference>
<gene>
    <name evidence="1" type="ORF">DFR85_14825</name>
</gene>
<sequence length="213" mass="25568">MDSNWFSISQEKRTAIKYISENFYPAKYMNRWRDFKEISYKLSEIVKLYSSTQITEEIEHFEFFKQYFNEDTLDLPLPESYIKWFDSMLLAFRHGNIDEIASRFHMITEGILATVGLKILNETSMELPEFNFNIKKIIEDEARHINFGFQIIMNPNYAVNRIEELYPYAEDIIKDGMKYLEPIGYSWYDLRKLMLELKEARINKLKKKIMSAN</sequence>
<dbReference type="KEGG" id="abri:DFR85_14825"/>
<dbReference type="OrthoDB" id="156360at2157"/>
<dbReference type="InterPro" id="IPR009078">
    <property type="entry name" value="Ferritin-like_SF"/>
</dbReference>
<proteinExistence type="predicted"/>
<dbReference type="GO" id="GO:0016491">
    <property type="term" value="F:oxidoreductase activity"/>
    <property type="evidence" value="ECO:0007669"/>
    <property type="project" value="InterPro"/>
</dbReference>
<evidence type="ECO:0000313" key="1">
    <source>
        <dbReference type="EMBL" id="AWR95671.1"/>
    </source>
</evidence>
<dbReference type="EMBL" id="CP029289">
    <property type="protein sequence ID" value="AWR95671.1"/>
    <property type="molecule type" value="Genomic_DNA"/>
</dbReference>
<dbReference type="Gene3D" id="1.10.620.20">
    <property type="entry name" value="Ribonucleotide Reductase, subunit A"/>
    <property type="match status" value="1"/>
</dbReference>
<keyword evidence="2" id="KW-1185">Reference proteome</keyword>
<dbReference type="InterPro" id="IPR012348">
    <property type="entry name" value="RNR-like"/>
</dbReference>
<reference evidence="1 2" key="1">
    <citation type="submission" date="2018-05" db="EMBL/GenBank/DDBJ databases">
        <title>Complete Genome Sequences of Extremely Thermoacidophilic, Metal-Mobilizing Type-Strain Members of the Archaeal Family Sulfolobaceae: Acidianus brierleyi DSM-1651T, Acidianus sulfidivorans DSM-18786T, Metallosphaera hakonensis DSM-7519T, and Metallosphaera prunae DSM-10039T.</title>
        <authorList>
            <person name="Counts J.A."/>
            <person name="Kelly R.M."/>
        </authorList>
    </citation>
    <scope>NUCLEOTIDE SEQUENCE [LARGE SCALE GENOMIC DNA]</scope>
    <source>
        <strain evidence="1 2">DSM 1651</strain>
    </source>
</reference>
<dbReference type="AlphaFoldDB" id="A0A2U9II33"/>
<dbReference type="SUPFAM" id="SSF47240">
    <property type="entry name" value="Ferritin-like"/>
    <property type="match status" value="1"/>
</dbReference>
<name>A0A2U9II33_9CREN</name>
<protein>
    <submittedName>
        <fullName evidence="1">Uncharacterized protein</fullName>
    </submittedName>
</protein>
<organism evidence="1 2">
    <name type="scientific">Acidianus brierleyi</name>
    <dbReference type="NCBI Taxonomy" id="41673"/>
    <lineage>
        <taxon>Archaea</taxon>
        <taxon>Thermoproteota</taxon>
        <taxon>Thermoprotei</taxon>
        <taxon>Sulfolobales</taxon>
        <taxon>Sulfolobaceae</taxon>
        <taxon>Acidianus</taxon>
    </lineage>
</organism>
<evidence type="ECO:0000313" key="2">
    <source>
        <dbReference type="Proteomes" id="UP000248044"/>
    </source>
</evidence>